<keyword evidence="3 5" id="KW-1133">Transmembrane helix</keyword>
<dbReference type="InterPro" id="IPR009915">
    <property type="entry name" value="NnrU_dom"/>
</dbReference>
<dbReference type="AlphaFoldDB" id="A0A4R7JW37"/>
<feature type="transmembrane region" description="Helical" evidence="5">
    <location>
        <begin position="113"/>
        <end position="138"/>
    </location>
</feature>
<keyword evidence="4 5" id="KW-0472">Membrane</keyword>
<evidence type="ECO:0000256" key="5">
    <source>
        <dbReference type="SAM" id="Phobius"/>
    </source>
</evidence>
<sequence>MTLLVLGLVLFLGIHSLSIVAPGKRDAMVRSLGEWPFKGIFSVIAIIGLVLIIKGYGATRMDPVVLYTAPAWMSHITMLLMLVAFPMFIATYFPGKISSTLKHPMLVAVKAWALGHLLANGMLADVLLFGGFLAWAVADRISLKRRTPRDIPRLPASRFNDAIVIVLGLAIYVIFAIWLHPAWIGVPVVG</sequence>
<dbReference type="RefSeq" id="WP_133736064.1">
    <property type="nucleotide sequence ID" value="NZ_SOAX01000003.1"/>
</dbReference>
<dbReference type="GO" id="GO:0016020">
    <property type="term" value="C:membrane"/>
    <property type="evidence" value="ECO:0007669"/>
    <property type="project" value="UniProtKB-SubCell"/>
</dbReference>
<comment type="caution">
    <text evidence="7">The sequence shown here is derived from an EMBL/GenBank/DDBJ whole genome shotgun (WGS) entry which is preliminary data.</text>
</comment>
<feature type="transmembrane region" description="Helical" evidence="5">
    <location>
        <begin position="159"/>
        <end position="179"/>
    </location>
</feature>
<gene>
    <name evidence="7" type="ORF">DES49_1819</name>
</gene>
<feature type="transmembrane region" description="Helical" evidence="5">
    <location>
        <begin position="71"/>
        <end position="93"/>
    </location>
</feature>
<dbReference type="Pfam" id="PF07298">
    <property type="entry name" value="NnrU"/>
    <property type="match status" value="1"/>
</dbReference>
<evidence type="ECO:0000256" key="1">
    <source>
        <dbReference type="ARBA" id="ARBA00004141"/>
    </source>
</evidence>
<name>A0A4R7JW37_9GAMM</name>
<dbReference type="Proteomes" id="UP000295830">
    <property type="component" value="Unassembled WGS sequence"/>
</dbReference>
<keyword evidence="8" id="KW-1185">Reference proteome</keyword>
<keyword evidence="2 5" id="KW-0812">Transmembrane</keyword>
<evidence type="ECO:0000256" key="4">
    <source>
        <dbReference type="ARBA" id="ARBA00023136"/>
    </source>
</evidence>
<organism evidence="7 8">
    <name type="scientific">Halospina denitrificans</name>
    <dbReference type="NCBI Taxonomy" id="332522"/>
    <lineage>
        <taxon>Bacteria</taxon>
        <taxon>Pseudomonadati</taxon>
        <taxon>Pseudomonadota</taxon>
        <taxon>Gammaproteobacteria</taxon>
        <taxon>Halospina</taxon>
    </lineage>
</organism>
<accession>A0A4R7JW37</accession>
<evidence type="ECO:0000259" key="6">
    <source>
        <dbReference type="Pfam" id="PF07298"/>
    </source>
</evidence>
<dbReference type="OrthoDB" id="5293641at2"/>
<protein>
    <submittedName>
        <fullName evidence="7">Putative membrane protein</fullName>
    </submittedName>
</protein>
<comment type="subcellular location">
    <subcellularLocation>
        <location evidence="1">Membrane</location>
        <topology evidence="1">Multi-pass membrane protein</topology>
    </subcellularLocation>
</comment>
<dbReference type="EMBL" id="SOAX01000003">
    <property type="protein sequence ID" value="TDT41717.1"/>
    <property type="molecule type" value="Genomic_DNA"/>
</dbReference>
<reference evidence="7 8" key="1">
    <citation type="submission" date="2019-03" db="EMBL/GenBank/DDBJ databases">
        <title>Genomic Encyclopedia of Type Strains, Phase IV (KMG-IV): sequencing the most valuable type-strain genomes for metagenomic binning, comparative biology and taxonomic classification.</title>
        <authorList>
            <person name="Goeker M."/>
        </authorList>
    </citation>
    <scope>NUCLEOTIDE SEQUENCE [LARGE SCALE GENOMIC DNA]</scope>
    <source>
        <strain evidence="7 8">DSM 15505</strain>
    </source>
</reference>
<proteinExistence type="predicted"/>
<evidence type="ECO:0000313" key="7">
    <source>
        <dbReference type="EMBL" id="TDT41717.1"/>
    </source>
</evidence>
<evidence type="ECO:0000313" key="8">
    <source>
        <dbReference type="Proteomes" id="UP000295830"/>
    </source>
</evidence>
<evidence type="ECO:0000256" key="2">
    <source>
        <dbReference type="ARBA" id="ARBA00022692"/>
    </source>
</evidence>
<evidence type="ECO:0000256" key="3">
    <source>
        <dbReference type="ARBA" id="ARBA00022989"/>
    </source>
</evidence>
<feature type="domain" description="NnrU" evidence="6">
    <location>
        <begin position="3"/>
        <end position="187"/>
    </location>
</feature>
<feature type="transmembrane region" description="Helical" evidence="5">
    <location>
        <begin position="40"/>
        <end position="59"/>
    </location>
</feature>